<reference evidence="4 5" key="2">
    <citation type="journal article" date="2012" name="Stand. Genomic Sci.">
        <title>Complete genome sequence of the sulfate-reducing firmicute Desulfotomaculum ruminis type strain (DL(T)).</title>
        <authorList>
            <person name="Spring S."/>
            <person name="Visser M."/>
            <person name="Lu M."/>
            <person name="Copeland A."/>
            <person name="Lapidus A."/>
            <person name="Lucas S."/>
            <person name="Cheng J.F."/>
            <person name="Han C."/>
            <person name="Tapia R."/>
            <person name="Goodwin L.A."/>
            <person name="Pitluck S."/>
            <person name="Ivanova N."/>
            <person name="Land M."/>
            <person name="Hauser L."/>
            <person name="Larimer F."/>
            <person name="Rohde M."/>
            <person name="Goker M."/>
            <person name="Detter J.C."/>
            <person name="Kyrpides N.C."/>
            <person name="Woyke T."/>
            <person name="Schaap P.J."/>
            <person name="Plugge C.M."/>
            <person name="Muyzer G."/>
            <person name="Kuever J."/>
            <person name="Pereira I.A."/>
            <person name="Parshina S.N."/>
            <person name="Bernier-Latmani R."/>
            <person name="Stams A.J."/>
            <person name="Klenk H.P."/>
        </authorList>
    </citation>
    <scope>NUCLEOTIDE SEQUENCE [LARGE SCALE GENOMIC DNA]</scope>
    <source>
        <strain evidence="5">ATCC 23193 / DSM 2154 / NCIB 8452 / DL</strain>
    </source>
</reference>
<name>F6DK89_DESRL</name>
<dbReference type="OrthoDB" id="13453at2"/>
<dbReference type="EMBL" id="CP002780">
    <property type="protein sequence ID" value="AEG61506.1"/>
    <property type="molecule type" value="Genomic_DNA"/>
</dbReference>
<reference evidence="5" key="1">
    <citation type="submission" date="2011-05" db="EMBL/GenBank/DDBJ databases">
        <title>Complete sequence of Desulfotomaculum ruminis DSM 2154.</title>
        <authorList>
            <person name="Lucas S."/>
            <person name="Copeland A."/>
            <person name="Lapidus A."/>
            <person name="Cheng J.-F."/>
            <person name="Goodwin L."/>
            <person name="Pitluck S."/>
            <person name="Lu M."/>
            <person name="Detter J.C."/>
            <person name="Han C."/>
            <person name="Tapia R."/>
            <person name="Land M."/>
            <person name="Hauser L."/>
            <person name="Kyrpides N."/>
            <person name="Ivanova N."/>
            <person name="Mikhailova N."/>
            <person name="Pagani I."/>
            <person name="Stams A.J.M."/>
            <person name="Plugge C.M."/>
            <person name="Muyzer G."/>
            <person name="Kuever J."/>
            <person name="Parshina S.N."/>
            <person name="Ivanova A.E."/>
            <person name="Nazina T.N."/>
            <person name="Brambilla E."/>
            <person name="Spring S."/>
            <person name="Klenk H.-P."/>
            <person name="Woyke T."/>
        </authorList>
    </citation>
    <scope>NUCLEOTIDE SEQUENCE [LARGE SCALE GENOMIC DNA]</scope>
    <source>
        <strain evidence="5">ATCC 23193 / DSM 2154 / NCIB 8452 / DL</strain>
    </source>
</reference>
<keyword evidence="1 2" id="KW-0238">DNA-binding</keyword>
<dbReference type="HOGENOM" id="CLU_069356_12_2_9"/>
<evidence type="ECO:0000259" key="3">
    <source>
        <dbReference type="PROSITE" id="PS50977"/>
    </source>
</evidence>
<dbReference type="InterPro" id="IPR001647">
    <property type="entry name" value="HTH_TetR"/>
</dbReference>
<dbReference type="SUPFAM" id="SSF46689">
    <property type="entry name" value="Homeodomain-like"/>
    <property type="match status" value="1"/>
</dbReference>
<dbReference type="InterPro" id="IPR050624">
    <property type="entry name" value="HTH-type_Tx_Regulator"/>
</dbReference>
<accession>F6DK89</accession>
<gene>
    <name evidence="4" type="ordered locus">Desru_3301</name>
</gene>
<evidence type="ECO:0000313" key="4">
    <source>
        <dbReference type="EMBL" id="AEG61506.1"/>
    </source>
</evidence>
<feature type="domain" description="HTH tetR-type" evidence="3">
    <location>
        <begin position="9"/>
        <end position="69"/>
    </location>
</feature>
<organism evidence="4 5">
    <name type="scientific">Desulforamulus ruminis (strain ATCC 23193 / DSM 2154 / NCIMB 8452 / DL)</name>
    <name type="common">Desulfotomaculum ruminis</name>
    <dbReference type="NCBI Taxonomy" id="696281"/>
    <lineage>
        <taxon>Bacteria</taxon>
        <taxon>Bacillati</taxon>
        <taxon>Bacillota</taxon>
        <taxon>Clostridia</taxon>
        <taxon>Eubacteriales</taxon>
        <taxon>Peptococcaceae</taxon>
        <taxon>Desulforamulus</taxon>
    </lineage>
</organism>
<dbReference type="GO" id="GO:0003700">
    <property type="term" value="F:DNA-binding transcription factor activity"/>
    <property type="evidence" value="ECO:0007669"/>
    <property type="project" value="InterPro"/>
</dbReference>
<dbReference type="InterPro" id="IPR036271">
    <property type="entry name" value="Tet_transcr_reg_TetR-rel_C_sf"/>
</dbReference>
<dbReference type="Gene3D" id="1.10.10.60">
    <property type="entry name" value="Homeodomain-like"/>
    <property type="match status" value="1"/>
</dbReference>
<dbReference type="PRINTS" id="PR00455">
    <property type="entry name" value="HTHTETR"/>
</dbReference>
<sequence length="199" mass="22844">MSKRRLEGEQTKKHIINKAKILFAQKGYAGTSIEDICAAAECSKGSIYYHFKNKEELFLYLAEQTFKESWEQWEKISSQCESVTEKLYGFGDYFVSTLQRPLNKAGEEFISRVGADSEIGQKFFAIMNNFMKDFEKLVSKGISKGEFKKEDPKELAFIILSFYSGLSDSYLFMDKEAMKRLFQKGTTLLLQGISNSKET</sequence>
<dbReference type="AlphaFoldDB" id="F6DK89"/>
<feature type="DNA-binding region" description="H-T-H motif" evidence="2">
    <location>
        <begin position="32"/>
        <end position="51"/>
    </location>
</feature>
<dbReference type="Proteomes" id="UP000009234">
    <property type="component" value="Chromosome"/>
</dbReference>
<dbReference type="GO" id="GO:0003677">
    <property type="term" value="F:DNA binding"/>
    <property type="evidence" value="ECO:0007669"/>
    <property type="project" value="UniProtKB-UniRule"/>
</dbReference>
<dbReference type="Pfam" id="PF00440">
    <property type="entry name" value="TetR_N"/>
    <property type="match status" value="1"/>
</dbReference>
<evidence type="ECO:0000256" key="1">
    <source>
        <dbReference type="ARBA" id="ARBA00023125"/>
    </source>
</evidence>
<evidence type="ECO:0000313" key="5">
    <source>
        <dbReference type="Proteomes" id="UP000009234"/>
    </source>
</evidence>
<dbReference type="PANTHER" id="PTHR43479">
    <property type="entry name" value="ACREF/ENVCD OPERON REPRESSOR-RELATED"/>
    <property type="match status" value="1"/>
</dbReference>
<keyword evidence="5" id="KW-1185">Reference proteome</keyword>
<dbReference type="SUPFAM" id="SSF48498">
    <property type="entry name" value="Tetracyclin repressor-like, C-terminal domain"/>
    <property type="match status" value="1"/>
</dbReference>
<dbReference type="Gene3D" id="1.10.357.10">
    <property type="entry name" value="Tetracycline Repressor, domain 2"/>
    <property type="match status" value="1"/>
</dbReference>
<dbReference type="PROSITE" id="PS50977">
    <property type="entry name" value="HTH_TETR_2"/>
    <property type="match status" value="1"/>
</dbReference>
<dbReference type="RefSeq" id="WP_013843252.1">
    <property type="nucleotide sequence ID" value="NC_015589.1"/>
</dbReference>
<evidence type="ECO:0000256" key="2">
    <source>
        <dbReference type="PROSITE-ProRule" id="PRU00335"/>
    </source>
</evidence>
<dbReference type="InterPro" id="IPR013571">
    <property type="entry name" value="Tscrpt_reg_QacR_C"/>
</dbReference>
<protein>
    <submittedName>
        <fullName evidence="4">Tetracycline transcriptional regulator QacR-related domain-containing protein</fullName>
    </submittedName>
</protein>
<dbReference type="Pfam" id="PF08360">
    <property type="entry name" value="TetR_C_5"/>
    <property type="match status" value="1"/>
</dbReference>
<dbReference type="eggNOG" id="COG1309">
    <property type="taxonomic scope" value="Bacteria"/>
</dbReference>
<dbReference type="STRING" id="696281.Desru_3301"/>
<dbReference type="InterPro" id="IPR009057">
    <property type="entry name" value="Homeodomain-like_sf"/>
</dbReference>
<dbReference type="GO" id="GO:0045892">
    <property type="term" value="P:negative regulation of DNA-templated transcription"/>
    <property type="evidence" value="ECO:0007669"/>
    <property type="project" value="InterPro"/>
</dbReference>
<dbReference type="KEGG" id="dru:Desru_3301"/>
<dbReference type="PANTHER" id="PTHR43479:SF11">
    <property type="entry name" value="ACREF_ENVCD OPERON REPRESSOR-RELATED"/>
    <property type="match status" value="1"/>
</dbReference>
<proteinExistence type="predicted"/>